<feature type="compositionally biased region" description="Low complexity" evidence="1">
    <location>
        <begin position="1"/>
        <end position="18"/>
    </location>
</feature>
<evidence type="ECO:0000256" key="1">
    <source>
        <dbReference type="SAM" id="MobiDB-lite"/>
    </source>
</evidence>
<dbReference type="EMBL" id="JACETU010000010">
    <property type="protein sequence ID" value="KAF7419179.1"/>
    <property type="molecule type" value="Genomic_DNA"/>
</dbReference>
<gene>
    <name evidence="2" type="ORF">PC9H_001763</name>
</gene>
<sequence length="192" mass="20514">MQSSGPSLSSVTSAASSSTYAHPNNTSNSSNALVAPSLVSSDSVRLVHQGPDPNSPDTFKENLHLIRDHLERVRRLARTVLHNSREAYKPGIFPYQAEADLETLKQSLQFLSDILRQSGVGALPLLPSSQSGHHGVDVAVPSEAQLIVDTTNAVTALYDRLKRKQDGSAVVAGLLTAPEHGQRAGLGHDIPR</sequence>
<dbReference type="VEuPathDB" id="FungiDB:PC9H_001763"/>
<comment type="caution">
    <text evidence="2">The sequence shown here is derived from an EMBL/GenBank/DDBJ whole genome shotgun (WGS) entry which is preliminary data.</text>
</comment>
<organism evidence="2 3">
    <name type="scientific">Pleurotus ostreatus</name>
    <name type="common">Oyster mushroom</name>
    <name type="synonym">White-rot fungus</name>
    <dbReference type="NCBI Taxonomy" id="5322"/>
    <lineage>
        <taxon>Eukaryota</taxon>
        <taxon>Fungi</taxon>
        <taxon>Dikarya</taxon>
        <taxon>Basidiomycota</taxon>
        <taxon>Agaricomycotina</taxon>
        <taxon>Agaricomycetes</taxon>
        <taxon>Agaricomycetidae</taxon>
        <taxon>Agaricales</taxon>
        <taxon>Pleurotineae</taxon>
        <taxon>Pleurotaceae</taxon>
        <taxon>Pleurotus</taxon>
    </lineage>
</organism>
<dbReference type="OrthoDB" id="3203574at2759"/>
<feature type="compositionally biased region" description="Polar residues" evidence="1">
    <location>
        <begin position="19"/>
        <end position="34"/>
    </location>
</feature>
<dbReference type="GeneID" id="59371604"/>
<evidence type="ECO:0000313" key="3">
    <source>
        <dbReference type="Proteomes" id="UP000623687"/>
    </source>
</evidence>
<keyword evidence="3" id="KW-1185">Reference proteome</keyword>
<dbReference type="AlphaFoldDB" id="A0A8H7DKR7"/>
<evidence type="ECO:0000313" key="2">
    <source>
        <dbReference type="EMBL" id="KAF7419179.1"/>
    </source>
</evidence>
<proteinExistence type="predicted"/>
<protein>
    <submittedName>
        <fullName evidence="2">Uncharacterized protein</fullName>
    </submittedName>
</protein>
<reference evidence="2" key="1">
    <citation type="submission" date="2019-07" db="EMBL/GenBank/DDBJ databases">
        <authorList>
            <person name="Palmer J.M."/>
        </authorList>
    </citation>
    <scope>NUCLEOTIDE SEQUENCE</scope>
    <source>
        <strain evidence="2">PC9</strain>
    </source>
</reference>
<dbReference type="Proteomes" id="UP000623687">
    <property type="component" value="Unassembled WGS sequence"/>
</dbReference>
<name>A0A8H7DKR7_PLEOS</name>
<feature type="region of interest" description="Disordered" evidence="1">
    <location>
        <begin position="1"/>
        <end position="34"/>
    </location>
</feature>
<accession>A0A8H7DKR7</accession>
<dbReference type="RefSeq" id="XP_036626033.1">
    <property type="nucleotide sequence ID" value="XM_036771412.1"/>
</dbReference>